<feature type="compositionally biased region" description="Acidic residues" evidence="1">
    <location>
        <begin position="210"/>
        <end position="220"/>
    </location>
</feature>
<reference evidence="2" key="1">
    <citation type="submission" date="2019-12" db="EMBL/GenBank/DDBJ databases">
        <authorList>
            <person name="Scholes J."/>
        </authorList>
    </citation>
    <scope>NUCLEOTIDE SEQUENCE</scope>
</reference>
<proteinExistence type="predicted"/>
<evidence type="ECO:0000313" key="2">
    <source>
        <dbReference type="EMBL" id="CAA0813251.1"/>
    </source>
</evidence>
<name>A0A9N7MQ65_STRHE</name>
<dbReference type="SUPFAM" id="SSF53098">
    <property type="entry name" value="Ribonuclease H-like"/>
    <property type="match status" value="1"/>
</dbReference>
<organism evidence="2 3">
    <name type="scientific">Striga hermonthica</name>
    <name type="common">Purple witchweed</name>
    <name type="synonym">Buchnera hermonthica</name>
    <dbReference type="NCBI Taxonomy" id="68872"/>
    <lineage>
        <taxon>Eukaryota</taxon>
        <taxon>Viridiplantae</taxon>
        <taxon>Streptophyta</taxon>
        <taxon>Embryophyta</taxon>
        <taxon>Tracheophyta</taxon>
        <taxon>Spermatophyta</taxon>
        <taxon>Magnoliopsida</taxon>
        <taxon>eudicotyledons</taxon>
        <taxon>Gunneridae</taxon>
        <taxon>Pentapetalae</taxon>
        <taxon>asterids</taxon>
        <taxon>lamiids</taxon>
        <taxon>Lamiales</taxon>
        <taxon>Orobanchaceae</taxon>
        <taxon>Buchnereae</taxon>
        <taxon>Striga</taxon>
    </lineage>
</organism>
<dbReference type="Proteomes" id="UP001153555">
    <property type="component" value="Unassembled WGS sequence"/>
</dbReference>
<evidence type="ECO:0000313" key="3">
    <source>
        <dbReference type="Proteomes" id="UP001153555"/>
    </source>
</evidence>
<dbReference type="AlphaFoldDB" id="A0A9N7MQ65"/>
<dbReference type="EMBL" id="CACSLK010011299">
    <property type="protein sequence ID" value="CAA0813251.1"/>
    <property type="molecule type" value="Genomic_DNA"/>
</dbReference>
<sequence>MGFLFGELVKAKREIKQAYGNVESRFKYVMDIIEKKMKGRLDSPLHVSAYLLNPYYSYSDNSIFDDGTITEGFITSVETFYHDDEDKQDHAIHTKRRNRLTTSRLNSLVFIQFNSKLMTKRQKIKSKKITDVLLCSELTEVQGFLFEGGDDCATGVYTDEDEEEMPRTGMSGFNIEQGMGAGELHRQRRTRRIRELYEGEEFESETKEFDQEDDMDEDKY</sequence>
<accession>A0A9N7MQ65</accession>
<keyword evidence="3" id="KW-1185">Reference proteome</keyword>
<comment type="caution">
    <text evidence="2">The sequence shown here is derived from an EMBL/GenBank/DDBJ whole genome shotgun (WGS) entry which is preliminary data.</text>
</comment>
<dbReference type="OrthoDB" id="1737422at2759"/>
<gene>
    <name evidence="2" type="ORF">SHERM_13810</name>
</gene>
<evidence type="ECO:0000256" key="1">
    <source>
        <dbReference type="SAM" id="MobiDB-lite"/>
    </source>
</evidence>
<dbReference type="InterPro" id="IPR012337">
    <property type="entry name" value="RNaseH-like_sf"/>
</dbReference>
<feature type="region of interest" description="Disordered" evidence="1">
    <location>
        <begin position="196"/>
        <end position="220"/>
    </location>
</feature>
<protein>
    <submittedName>
        <fullName evidence="2">HAT transposon superfamily protein</fullName>
    </submittedName>
</protein>